<dbReference type="OrthoDB" id="9934884at2"/>
<evidence type="ECO:0000313" key="4">
    <source>
        <dbReference type="EMBL" id="SFP78721.1"/>
    </source>
</evidence>
<evidence type="ECO:0000256" key="3">
    <source>
        <dbReference type="SAM" id="SignalP"/>
    </source>
</evidence>
<feature type="chain" id="PRO_5010191261" evidence="3">
    <location>
        <begin position="29"/>
        <end position="245"/>
    </location>
</feature>
<feature type="compositionally biased region" description="Basic and acidic residues" evidence="2">
    <location>
        <begin position="179"/>
        <end position="192"/>
    </location>
</feature>
<feature type="region of interest" description="Disordered" evidence="2">
    <location>
        <begin position="175"/>
        <end position="223"/>
    </location>
</feature>
<proteinExistence type="predicted"/>
<sequence length="245" mass="25674">MMKRIIGTMTAIASAIIMLATVQVTAMAAPQAKDAQPPAQGAAPAQGEAPKGGQAPKDGEQPPEMPDASGAASTGEAPEKPEGEAPKEEPKDGEKPLADADMTTLLENLLETIEALDDEEVKENITELYDAFVDALDAEQAAIDAESDEDTLAEVKQAVEDARAALQSALEEAGIDFDLEPKTGDEAPKAIEDGGELSEEIAPKDAEPAVNEDGSADESVEKTSPIKKIGNAIKSFFNKLFKKSE</sequence>
<dbReference type="EMBL" id="FOXO01000008">
    <property type="protein sequence ID" value="SFP78721.1"/>
    <property type="molecule type" value="Genomic_DNA"/>
</dbReference>
<feature type="compositionally biased region" description="Low complexity" evidence="2">
    <location>
        <begin position="29"/>
        <end position="56"/>
    </location>
</feature>
<accession>A0A1I5T7C2</accession>
<gene>
    <name evidence="4" type="ORF">SAMN04487928_10841</name>
</gene>
<keyword evidence="1" id="KW-0175">Coiled coil</keyword>
<keyword evidence="3" id="KW-0732">Signal</keyword>
<evidence type="ECO:0000313" key="5">
    <source>
        <dbReference type="Proteomes" id="UP000182624"/>
    </source>
</evidence>
<dbReference type="Proteomes" id="UP000182624">
    <property type="component" value="Unassembled WGS sequence"/>
</dbReference>
<dbReference type="RefSeq" id="WP_074886193.1">
    <property type="nucleotide sequence ID" value="NZ_FOXO01000008.1"/>
</dbReference>
<keyword evidence="5" id="KW-1185">Reference proteome</keyword>
<feature type="region of interest" description="Disordered" evidence="2">
    <location>
        <begin position="29"/>
        <end position="103"/>
    </location>
</feature>
<feature type="coiled-coil region" evidence="1">
    <location>
        <begin position="145"/>
        <end position="172"/>
    </location>
</feature>
<dbReference type="AlphaFoldDB" id="A0A1I5T7C2"/>
<feature type="compositionally biased region" description="Basic and acidic residues" evidence="2">
    <location>
        <begin position="77"/>
        <end position="98"/>
    </location>
</feature>
<protein>
    <submittedName>
        <fullName evidence="4">Uncharacterized protein</fullName>
    </submittedName>
</protein>
<name>A0A1I5T7C2_9FIRM</name>
<organism evidence="4 5">
    <name type="scientific">Butyrivibrio proteoclasticus</name>
    <dbReference type="NCBI Taxonomy" id="43305"/>
    <lineage>
        <taxon>Bacteria</taxon>
        <taxon>Bacillati</taxon>
        <taxon>Bacillota</taxon>
        <taxon>Clostridia</taxon>
        <taxon>Lachnospirales</taxon>
        <taxon>Lachnospiraceae</taxon>
        <taxon>Butyrivibrio</taxon>
    </lineage>
</organism>
<evidence type="ECO:0000256" key="1">
    <source>
        <dbReference type="SAM" id="Coils"/>
    </source>
</evidence>
<reference evidence="5" key="1">
    <citation type="submission" date="2016-10" db="EMBL/GenBank/DDBJ databases">
        <authorList>
            <person name="Varghese N."/>
            <person name="Submissions S."/>
        </authorList>
    </citation>
    <scope>NUCLEOTIDE SEQUENCE [LARGE SCALE GENOMIC DNA]</scope>
    <source>
        <strain evidence="5">P18</strain>
    </source>
</reference>
<evidence type="ECO:0000256" key="2">
    <source>
        <dbReference type="SAM" id="MobiDB-lite"/>
    </source>
</evidence>
<feature type="signal peptide" evidence="3">
    <location>
        <begin position="1"/>
        <end position="28"/>
    </location>
</feature>